<reference evidence="8" key="1">
    <citation type="submission" date="2017-07" db="EMBL/GenBank/DDBJ databases">
        <title>Taro Niue Genome Assembly and Annotation.</title>
        <authorList>
            <person name="Atibalentja N."/>
            <person name="Keating K."/>
            <person name="Fields C.J."/>
        </authorList>
    </citation>
    <scope>NUCLEOTIDE SEQUENCE</scope>
    <source>
        <strain evidence="8">Niue_2</strain>
        <tissue evidence="8">Leaf</tissue>
    </source>
</reference>
<dbReference type="InterPro" id="IPR001471">
    <property type="entry name" value="AP2/ERF_dom"/>
</dbReference>
<dbReference type="Pfam" id="PF00847">
    <property type="entry name" value="AP2"/>
    <property type="match status" value="1"/>
</dbReference>
<comment type="caution">
    <text evidence="8">The sequence shown here is derived from an EMBL/GenBank/DDBJ whole genome shotgun (WGS) entry which is preliminary data.</text>
</comment>
<evidence type="ECO:0000256" key="5">
    <source>
        <dbReference type="ARBA" id="ARBA00023242"/>
    </source>
</evidence>
<organism evidence="8 9">
    <name type="scientific">Colocasia esculenta</name>
    <name type="common">Wild taro</name>
    <name type="synonym">Arum esculentum</name>
    <dbReference type="NCBI Taxonomy" id="4460"/>
    <lineage>
        <taxon>Eukaryota</taxon>
        <taxon>Viridiplantae</taxon>
        <taxon>Streptophyta</taxon>
        <taxon>Embryophyta</taxon>
        <taxon>Tracheophyta</taxon>
        <taxon>Spermatophyta</taxon>
        <taxon>Magnoliopsida</taxon>
        <taxon>Liliopsida</taxon>
        <taxon>Araceae</taxon>
        <taxon>Aroideae</taxon>
        <taxon>Colocasieae</taxon>
        <taxon>Colocasia</taxon>
    </lineage>
</organism>
<feature type="region of interest" description="Disordered" evidence="6">
    <location>
        <begin position="232"/>
        <end position="269"/>
    </location>
</feature>
<proteinExistence type="predicted"/>
<dbReference type="SUPFAM" id="SSF54171">
    <property type="entry name" value="DNA-binding domain"/>
    <property type="match status" value="1"/>
</dbReference>
<feature type="domain" description="AP2/ERF" evidence="7">
    <location>
        <begin position="266"/>
        <end position="325"/>
    </location>
</feature>
<dbReference type="Gene3D" id="3.30.730.10">
    <property type="entry name" value="AP2/ERF domain"/>
    <property type="match status" value="1"/>
</dbReference>
<feature type="region of interest" description="Disordered" evidence="6">
    <location>
        <begin position="363"/>
        <end position="385"/>
    </location>
</feature>
<dbReference type="InterPro" id="IPR036955">
    <property type="entry name" value="AP2/ERF_dom_sf"/>
</dbReference>
<dbReference type="GO" id="GO:0003677">
    <property type="term" value="F:DNA binding"/>
    <property type="evidence" value="ECO:0007669"/>
    <property type="project" value="UniProtKB-KW"/>
</dbReference>
<dbReference type="EMBL" id="NMUH01000423">
    <property type="protein sequence ID" value="MQL78919.1"/>
    <property type="molecule type" value="Genomic_DNA"/>
</dbReference>
<dbReference type="PRINTS" id="PR00367">
    <property type="entry name" value="ETHRSPELEMNT"/>
</dbReference>
<dbReference type="PANTHER" id="PTHR31194:SF202">
    <property type="entry name" value="ETHYLENE-RESPONSIVE TRANSCRIPTION FACTOR ERF070"/>
    <property type="match status" value="1"/>
</dbReference>
<dbReference type="InterPro" id="IPR050913">
    <property type="entry name" value="AP2/ERF_ERF"/>
</dbReference>
<keyword evidence="4" id="KW-0804">Transcription</keyword>
<dbReference type="GO" id="GO:0003700">
    <property type="term" value="F:DNA-binding transcription factor activity"/>
    <property type="evidence" value="ECO:0007669"/>
    <property type="project" value="InterPro"/>
</dbReference>
<feature type="compositionally biased region" description="Polar residues" evidence="6">
    <location>
        <begin position="371"/>
        <end position="385"/>
    </location>
</feature>
<evidence type="ECO:0000256" key="4">
    <source>
        <dbReference type="ARBA" id="ARBA00023163"/>
    </source>
</evidence>
<keyword evidence="3" id="KW-0238">DNA-binding</keyword>
<dbReference type="InterPro" id="IPR016177">
    <property type="entry name" value="DNA-bd_dom_sf"/>
</dbReference>
<evidence type="ECO:0000313" key="8">
    <source>
        <dbReference type="EMBL" id="MQL78919.1"/>
    </source>
</evidence>
<dbReference type="AlphaFoldDB" id="A0A843UFU7"/>
<feature type="compositionally biased region" description="Low complexity" evidence="6">
    <location>
        <begin position="338"/>
        <end position="348"/>
    </location>
</feature>
<comment type="subcellular location">
    <subcellularLocation>
        <location evidence="1">Nucleus</location>
    </subcellularLocation>
</comment>
<dbReference type="SMART" id="SM00380">
    <property type="entry name" value="AP2"/>
    <property type="match status" value="1"/>
</dbReference>
<evidence type="ECO:0000256" key="2">
    <source>
        <dbReference type="ARBA" id="ARBA00023015"/>
    </source>
</evidence>
<evidence type="ECO:0000256" key="6">
    <source>
        <dbReference type="SAM" id="MobiDB-lite"/>
    </source>
</evidence>
<keyword evidence="5" id="KW-0539">Nucleus</keyword>
<evidence type="ECO:0000313" key="9">
    <source>
        <dbReference type="Proteomes" id="UP000652761"/>
    </source>
</evidence>
<feature type="region of interest" description="Disordered" evidence="6">
    <location>
        <begin position="324"/>
        <end position="348"/>
    </location>
</feature>
<name>A0A843UFU7_COLES</name>
<keyword evidence="2" id="KW-0805">Transcription regulation</keyword>
<evidence type="ECO:0000256" key="3">
    <source>
        <dbReference type="ARBA" id="ARBA00023125"/>
    </source>
</evidence>
<dbReference type="Proteomes" id="UP000652761">
    <property type="component" value="Unassembled WGS sequence"/>
</dbReference>
<dbReference type="PANTHER" id="PTHR31194">
    <property type="entry name" value="SHN SHINE , DNA BINDING / TRANSCRIPTION FACTOR"/>
    <property type="match status" value="1"/>
</dbReference>
<accession>A0A843UFU7</accession>
<keyword evidence="9" id="KW-1185">Reference proteome</keyword>
<sequence>MTAGSAVLLLSAAESKKLLASSCFSSFLASRGLQDEFHELGVGWVRSSAVLVVGVLSWNSAWDLVEMVLMGLIFFLFCRQGLSLDGGFFPSQSPASESKKFLHQVLSPASSGLLLGTRLSPTGKNCEKMPVPERQLHNKAKTFHKEVYGGRTSNQKPAAMDNGKFHPPCHFKSHKTSAGPGVLRKIRILCFDPDATDDSSGDEDYGRAYSDEVTKRAANTPKKHVIGEIQVFPPSTSSTTSISGKPRKREKNPRSLTSMGTMASPKYRGVRQRPWGKWAAEIRDPTKGARLWLGTYDTAEEAAAAYRKALDSINAEKSRTLSSFPATPSATMTTTIRPSASEDSDAPFAASPSSVLVVASPADTTGHAKPLQQSQENSATVDASSETFGPPPFAGEMLVMPEPFEMQFVPDALELFLAGEFSGNPLEDDFVAGLGDVDGLDFDLDPDFLDWING</sequence>
<dbReference type="GO" id="GO:0005634">
    <property type="term" value="C:nucleus"/>
    <property type="evidence" value="ECO:0007669"/>
    <property type="project" value="UniProtKB-SubCell"/>
</dbReference>
<evidence type="ECO:0000259" key="7">
    <source>
        <dbReference type="PROSITE" id="PS51032"/>
    </source>
</evidence>
<evidence type="ECO:0000256" key="1">
    <source>
        <dbReference type="ARBA" id="ARBA00004123"/>
    </source>
</evidence>
<dbReference type="CDD" id="cd00018">
    <property type="entry name" value="AP2"/>
    <property type="match status" value="1"/>
</dbReference>
<protein>
    <recommendedName>
        <fullName evidence="7">AP2/ERF domain-containing protein</fullName>
    </recommendedName>
</protein>
<dbReference type="PROSITE" id="PS51032">
    <property type="entry name" value="AP2_ERF"/>
    <property type="match status" value="1"/>
</dbReference>
<feature type="compositionally biased region" description="Polar residues" evidence="6">
    <location>
        <begin position="324"/>
        <end position="337"/>
    </location>
</feature>
<gene>
    <name evidence="8" type="ORF">Taro_011340</name>
</gene>